<proteinExistence type="predicted"/>
<keyword evidence="5" id="KW-1185">Reference proteome</keyword>
<feature type="signal peptide" evidence="2">
    <location>
        <begin position="1"/>
        <end position="18"/>
    </location>
</feature>
<dbReference type="SUPFAM" id="SSF101874">
    <property type="entry name" value="YceI-like"/>
    <property type="match status" value="1"/>
</dbReference>
<dbReference type="KEGG" id="bmx:BMS_1838"/>
<feature type="domain" description="Lipid/polyisoprenoid-binding YceI-like" evidence="3">
    <location>
        <begin position="20"/>
        <end position="191"/>
    </location>
</feature>
<evidence type="ECO:0000256" key="2">
    <source>
        <dbReference type="SAM" id="SignalP"/>
    </source>
</evidence>
<dbReference type="OrthoDB" id="5297222at2"/>
<dbReference type="PATRIC" id="fig|862908.3.peg.1743"/>
<keyword evidence="2" id="KW-0732">Signal</keyword>
<keyword evidence="1" id="KW-1133">Transmembrane helix</keyword>
<organism evidence="4 5">
    <name type="scientific">Halobacteriovorax marinus (strain ATCC BAA-682 / DSM 15412 / SJ)</name>
    <name type="common">Bacteriovorax marinus</name>
    <dbReference type="NCBI Taxonomy" id="862908"/>
    <lineage>
        <taxon>Bacteria</taxon>
        <taxon>Pseudomonadati</taxon>
        <taxon>Bdellovibrionota</taxon>
        <taxon>Bacteriovoracia</taxon>
        <taxon>Bacteriovoracales</taxon>
        <taxon>Halobacteriovoraceae</taxon>
        <taxon>Halobacteriovorax</taxon>
    </lineage>
</organism>
<keyword evidence="1" id="KW-0472">Membrane</keyword>
<dbReference type="EMBL" id="FQ312005">
    <property type="protein sequence ID" value="CBW26659.1"/>
    <property type="molecule type" value="Genomic_DNA"/>
</dbReference>
<gene>
    <name evidence="4" type="ordered locus">BMS_1838</name>
</gene>
<dbReference type="Proteomes" id="UP000008963">
    <property type="component" value="Chromosome"/>
</dbReference>
<dbReference type="Gene3D" id="2.40.128.110">
    <property type="entry name" value="Lipid/polyisoprenoid-binding, YceI-like"/>
    <property type="match status" value="1"/>
</dbReference>
<dbReference type="RefSeq" id="WP_014244440.1">
    <property type="nucleotide sequence ID" value="NC_016620.1"/>
</dbReference>
<protein>
    <recommendedName>
        <fullName evidence="3">Lipid/polyisoprenoid-binding YceI-like domain-containing protein</fullName>
    </recommendedName>
</protein>
<dbReference type="PANTHER" id="PTHR34406">
    <property type="entry name" value="PROTEIN YCEI"/>
    <property type="match status" value="1"/>
</dbReference>
<evidence type="ECO:0000313" key="4">
    <source>
        <dbReference type="EMBL" id="CBW26659.1"/>
    </source>
</evidence>
<dbReference type="InterPro" id="IPR036761">
    <property type="entry name" value="TTHA0802/YceI-like_sf"/>
</dbReference>
<dbReference type="AlphaFoldDB" id="E1X1Z9"/>
<feature type="transmembrane region" description="Helical" evidence="1">
    <location>
        <begin position="291"/>
        <end position="313"/>
    </location>
</feature>
<dbReference type="eggNOG" id="COG2353">
    <property type="taxonomic scope" value="Bacteria"/>
</dbReference>
<name>E1X1Z9_HALMS</name>
<dbReference type="PANTHER" id="PTHR34406:SF1">
    <property type="entry name" value="PROTEIN YCEI"/>
    <property type="match status" value="1"/>
</dbReference>
<keyword evidence="1" id="KW-0812">Transmembrane</keyword>
<feature type="chain" id="PRO_5003154411" description="Lipid/polyisoprenoid-binding YceI-like domain-containing protein" evidence="2">
    <location>
        <begin position="19"/>
        <end position="322"/>
    </location>
</feature>
<accession>E1X1Z9</accession>
<dbReference type="InterPro" id="IPR007372">
    <property type="entry name" value="Lipid/polyisoprenoid-bd_YceI"/>
</dbReference>
<dbReference type="STRING" id="862908.BMS_1838"/>
<evidence type="ECO:0000256" key="1">
    <source>
        <dbReference type="SAM" id="Phobius"/>
    </source>
</evidence>
<dbReference type="Pfam" id="PF04264">
    <property type="entry name" value="YceI"/>
    <property type="match status" value="1"/>
</dbReference>
<dbReference type="HOGENOM" id="CLU_862679_0_0_7"/>
<feature type="transmembrane region" description="Helical" evidence="1">
    <location>
        <begin position="251"/>
        <end position="270"/>
    </location>
</feature>
<evidence type="ECO:0000313" key="5">
    <source>
        <dbReference type="Proteomes" id="UP000008963"/>
    </source>
</evidence>
<reference evidence="5" key="1">
    <citation type="journal article" date="2013" name="ISME J.">
        <title>A small predatory core genome in the divergent marine Bacteriovorax marinus SJ and the terrestrial Bdellovibrio bacteriovorus.</title>
        <authorList>
            <person name="Crossman L.C."/>
            <person name="Chen H."/>
            <person name="Cerdeno-Tarraga A.M."/>
            <person name="Brooks K."/>
            <person name="Quail M.A."/>
            <person name="Pineiro S.A."/>
            <person name="Hobley L."/>
            <person name="Sockett R.E."/>
            <person name="Bentley S.D."/>
            <person name="Parkhill J."/>
            <person name="Williams H.N."/>
            <person name="Stine O.C."/>
        </authorList>
    </citation>
    <scope>NUCLEOTIDE SEQUENCE [LARGE SCALE GENOMIC DNA]</scope>
    <source>
        <strain evidence="5">ATCC BAA-682 / DSM 15412 / SJ</strain>
    </source>
</reference>
<dbReference type="SMART" id="SM00867">
    <property type="entry name" value="YceI"/>
    <property type="match status" value="1"/>
</dbReference>
<sequence length="322" mass="36820">MKKIISILLLLSSLSISASNWRVNWQHSKVGFQITYMGLSKVDGAFTKFDGAFDFDHQSKKLENVEFHIQTKSIDTNNTKRDNHIKNQDFFYVNKYPKITFTSKKTEYTNGVPTKLIGEMQLLNTKKDVEFKVDYKGMTNDPWDKEKKTVFFLASTQINRKDFGLTWNKELDNGGLLLGEIVDIQVTIEAFEEGVRPAFSRFFLPTEDIKEEIENKLAKVTKESDASGDEYQAPAKKEVIDRPPLPSNLDMVLNILFGFVGFVVLIGGGIKLQIVLTNFLEKKNFSEKWTFLIPNIVVMLLIMYFATLLAPFMGYGPHPWGN</sequence>
<evidence type="ECO:0000259" key="3">
    <source>
        <dbReference type="SMART" id="SM00867"/>
    </source>
</evidence>